<name>A0ABV1EAB8_9FIRM</name>
<accession>A0ABV1EAB8</accession>
<comment type="caution">
    <text evidence="2">The sequence shown here is derived from an EMBL/GenBank/DDBJ whole genome shotgun (WGS) entry which is preliminary data.</text>
</comment>
<keyword evidence="3" id="KW-1185">Reference proteome</keyword>
<dbReference type="EMBL" id="JBBMFK010000021">
    <property type="protein sequence ID" value="MEQ2444216.1"/>
    <property type="molecule type" value="Genomic_DNA"/>
</dbReference>
<feature type="domain" description="DUF1540" evidence="1">
    <location>
        <begin position="7"/>
        <end position="49"/>
    </location>
</feature>
<dbReference type="RefSeq" id="WP_294520226.1">
    <property type="nucleotide sequence ID" value="NZ_JBBMFK010000021.1"/>
</dbReference>
<sequence>MNSNPSIKCSVSSCAYHNSQQCACTLNEIKVGCTTSNVADCTATECASFKLGDHGTCCKH</sequence>
<evidence type="ECO:0000313" key="2">
    <source>
        <dbReference type="EMBL" id="MEQ2444216.1"/>
    </source>
</evidence>
<dbReference type="Proteomes" id="UP001464378">
    <property type="component" value="Unassembled WGS sequence"/>
</dbReference>
<reference evidence="2 3" key="1">
    <citation type="submission" date="2024-03" db="EMBL/GenBank/DDBJ databases">
        <title>Human intestinal bacterial collection.</title>
        <authorList>
            <person name="Pauvert C."/>
            <person name="Hitch T.C.A."/>
            <person name="Clavel T."/>
        </authorList>
    </citation>
    <scope>NUCLEOTIDE SEQUENCE [LARGE SCALE GENOMIC DNA]</scope>
    <source>
        <strain evidence="2 3">CLA-AP-H29</strain>
    </source>
</reference>
<gene>
    <name evidence="2" type="ORF">WMO64_12155</name>
</gene>
<organism evidence="2 3">
    <name type="scientific">Pseudoflavonifractor intestinihominis</name>
    <dbReference type="NCBI Taxonomy" id="3133171"/>
    <lineage>
        <taxon>Bacteria</taxon>
        <taxon>Bacillati</taxon>
        <taxon>Bacillota</taxon>
        <taxon>Clostridia</taxon>
        <taxon>Eubacteriales</taxon>
        <taxon>Oscillospiraceae</taxon>
        <taxon>Pseudoflavonifractor</taxon>
    </lineage>
</organism>
<proteinExistence type="predicted"/>
<protein>
    <submittedName>
        <fullName evidence="2">DUF1540 domain-containing protein</fullName>
    </submittedName>
</protein>
<evidence type="ECO:0000313" key="3">
    <source>
        <dbReference type="Proteomes" id="UP001464378"/>
    </source>
</evidence>
<evidence type="ECO:0000259" key="1">
    <source>
        <dbReference type="Pfam" id="PF07561"/>
    </source>
</evidence>
<dbReference type="InterPro" id="IPR011437">
    <property type="entry name" value="DUF1540"/>
</dbReference>
<dbReference type="Pfam" id="PF07561">
    <property type="entry name" value="DUF1540"/>
    <property type="match status" value="1"/>
</dbReference>